<proteinExistence type="predicted"/>
<dbReference type="Proteomes" id="UP000589620">
    <property type="component" value="Unassembled WGS sequence"/>
</dbReference>
<reference evidence="2 3" key="1">
    <citation type="submission" date="2020-07" db="EMBL/GenBank/DDBJ databases">
        <title>Sequencing the genomes of 1000 actinobacteria strains.</title>
        <authorList>
            <person name="Klenk H.-P."/>
        </authorList>
    </citation>
    <scope>NUCLEOTIDE SEQUENCE [LARGE SCALE GENOMIC DNA]</scope>
    <source>
        <strain evidence="2 3">DSM 23871</strain>
    </source>
</reference>
<evidence type="ECO:0000259" key="1">
    <source>
        <dbReference type="Pfam" id="PF04954"/>
    </source>
</evidence>
<keyword evidence="3" id="KW-1185">Reference proteome</keyword>
<protein>
    <submittedName>
        <fullName evidence="2">NADPH-dependent ferric siderophore reductase</fullName>
    </submittedName>
</protein>
<evidence type="ECO:0000313" key="3">
    <source>
        <dbReference type="Proteomes" id="UP000589620"/>
    </source>
</evidence>
<accession>A0A852SVV4</accession>
<dbReference type="AlphaFoldDB" id="A0A852SVV4"/>
<dbReference type="Gene3D" id="3.40.50.80">
    <property type="entry name" value="Nucleotide-binding domain of ferredoxin-NADP reductase (FNR) module"/>
    <property type="match status" value="1"/>
</dbReference>
<dbReference type="RefSeq" id="WP_179454175.1">
    <property type="nucleotide sequence ID" value="NZ_BAAAPX010000001.1"/>
</dbReference>
<dbReference type="InterPro" id="IPR039261">
    <property type="entry name" value="FNR_nucleotide-bd"/>
</dbReference>
<name>A0A852SVV4_9MICO</name>
<organism evidence="2 3">
    <name type="scientific">Leifsonia soli</name>
    <dbReference type="NCBI Taxonomy" id="582665"/>
    <lineage>
        <taxon>Bacteria</taxon>
        <taxon>Bacillati</taxon>
        <taxon>Actinomycetota</taxon>
        <taxon>Actinomycetes</taxon>
        <taxon>Micrococcales</taxon>
        <taxon>Microbacteriaceae</taxon>
        <taxon>Leifsonia</taxon>
    </lineage>
</organism>
<dbReference type="EMBL" id="JACCBJ010000001">
    <property type="protein sequence ID" value="NYD72832.1"/>
    <property type="molecule type" value="Genomic_DNA"/>
</dbReference>
<dbReference type="Pfam" id="PF04954">
    <property type="entry name" value="SIP"/>
    <property type="match status" value="1"/>
</dbReference>
<sequence length="148" mass="15911">MYRPDHATHTATTAHHDDRVQFLVVGDESSLTELEAELALLPLCARGRVFVEVGDESQIAPLATPMRMTVTWLVRSRRSGRPGTGELCARGEAGARAVRAWCDEMLCDGPGETRAIVTGGFALATEVRDHLVHAVGMSADAVAAPSFR</sequence>
<feature type="domain" description="SIP-like Rossmann fold" evidence="1">
    <location>
        <begin position="21"/>
        <end position="144"/>
    </location>
</feature>
<comment type="caution">
    <text evidence="2">The sequence shown here is derived from an EMBL/GenBank/DDBJ whole genome shotgun (WGS) entry which is preliminary data.</text>
</comment>
<gene>
    <name evidence="2" type="ORF">BJ963_000351</name>
</gene>
<evidence type="ECO:0000313" key="2">
    <source>
        <dbReference type="EMBL" id="NYD72832.1"/>
    </source>
</evidence>
<dbReference type="InterPro" id="IPR007037">
    <property type="entry name" value="SIP_rossman_dom"/>
</dbReference>